<comment type="caution">
    <text evidence="1">The sequence shown here is derived from an EMBL/GenBank/DDBJ whole genome shotgun (WGS) entry which is preliminary data.</text>
</comment>
<evidence type="ECO:0000313" key="1">
    <source>
        <dbReference type="EMBL" id="RAI94802.1"/>
    </source>
</evidence>
<organism evidence="1 2">
    <name type="scientific">Algoriphagus yeomjeoni</name>
    <dbReference type="NCBI Taxonomy" id="291403"/>
    <lineage>
        <taxon>Bacteria</taxon>
        <taxon>Pseudomonadati</taxon>
        <taxon>Bacteroidota</taxon>
        <taxon>Cytophagia</taxon>
        <taxon>Cytophagales</taxon>
        <taxon>Cyclobacteriaceae</taxon>
        <taxon>Algoriphagus</taxon>
    </lineage>
</organism>
<accession>A0A327PV14</accession>
<keyword evidence="2" id="KW-1185">Reference proteome</keyword>
<reference evidence="1 2" key="1">
    <citation type="submission" date="2018-06" db="EMBL/GenBank/DDBJ databases">
        <title>Genomic Encyclopedia of Archaeal and Bacterial Type Strains, Phase II (KMG-II): from individual species to whole genera.</title>
        <authorList>
            <person name="Goeker M."/>
        </authorList>
    </citation>
    <scope>NUCLEOTIDE SEQUENCE [LARGE SCALE GENOMIC DNA]</scope>
    <source>
        <strain evidence="1 2">DSM 23446</strain>
    </source>
</reference>
<evidence type="ECO:0000313" key="2">
    <source>
        <dbReference type="Proteomes" id="UP000249610"/>
    </source>
</evidence>
<dbReference type="Proteomes" id="UP000249610">
    <property type="component" value="Unassembled WGS sequence"/>
</dbReference>
<name>A0A327PV14_9BACT</name>
<dbReference type="AlphaFoldDB" id="A0A327PV14"/>
<dbReference type="EMBL" id="QLLK01000001">
    <property type="protein sequence ID" value="RAI94802.1"/>
    <property type="molecule type" value="Genomic_DNA"/>
</dbReference>
<proteinExistence type="predicted"/>
<sequence>MIWNLLLFFLLFVHLSAFSQSIYLDFDLDSEEKCFTSTTTNEKESYPKFSKRIESGNQFFRICSEEFIYQKGSYSEVKMRSDLKISTLSDLYVFESKSKKYGKINDSTVYIMMRNEIDSVFIAEGIDDKLVKIYTVEWIDKIE</sequence>
<gene>
    <name evidence="1" type="ORF">LV83_00049</name>
</gene>
<protein>
    <submittedName>
        <fullName evidence="1">Uncharacterized protein</fullName>
    </submittedName>
</protein>
<dbReference type="RefSeq" id="WP_111609517.1">
    <property type="nucleotide sequence ID" value="NZ_QLLK01000001.1"/>
</dbReference>